<dbReference type="PROSITE" id="PS50940">
    <property type="entry name" value="CHIT_BIND_II"/>
    <property type="match status" value="3"/>
</dbReference>
<dbReference type="OrthoDB" id="6144079at2759"/>
<feature type="compositionally biased region" description="Low complexity" evidence="6">
    <location>
        <begin position="252"/>
        <end position="265"/>
    </location>
</feature>
<evidence type="ECO:0000313" key="12">
    <source>
        <dbReference type="Proteomes" id="UP000076420"/>
    </source>
</evidence>
<evidence type="ECO:0000256" key="3">
    <source>
        <dbReference type="ARBA" id="ARBA00022737"/>
    </source>
</evidence>
<keyword evidence="7" id="KW-0812">Transmembrane</keyword>
<dbReference type="Gene3D" id="2.170.140.10">
    <property type="entry name" value="Chitin binding domain"/>
    <property type="match status" value="2"/>
</dbReference>
<dbReference type="Proteomes" id="UP000076420">
    <property type="component" value="Unassembled WGS sequence"/>
</dbReference>
<feature type="region of interest" description="Disordered" evidence="6">
    <location>
        <begin position="613"/>
        <end position="645"/>
    </location>
</feature>
<evidence type="ECO:0000259" key="8">
    <source>
        <dbReference type="PROSITE" id="PS50024"/>
    </source>
</evidence>
<evidence type="ECO:0000256" key="6">
    <source>
        <dbReference type="SAM" id="MobiDB-lite"/>
    </source>
</evidence>
<dbReference type="RefSeq" id="XP_013068529.2">
    <property type="nucleotide sequence ID" value="XM_013213075.2"/>
</dbReference>
<evidence type="ECO:0008006" key="13">
    <source>
        <dbReference type="Google" id="ProtNLM"/>
    </source>
</evidence>
<feature type="region of interest" description="Disordered" evidence="6">
    <location>
        <begin position="290"/>
        <end position="331"/>
    </location>
</feature>
<evidence type="ECO:0000256" key="1">
    <source>
        <dbReference type="ARBA" id="ARBA00022669"/>
    </source>
</evidence>
<dbReference type="PANTHER" id="PTHR23301">
    <property type="entry name" value="CHITIN BINDING PERITROPHIN-A"/>
    <property type="match status" value="1"/>
</dbReference>
<keyword evidence="5" id="KW-0325">Glycoprotein</keyword>
<dbReference type="EnsemblMetazoa" id="BGLB033576-RA">
    <property type="protein sequence ID" value="BGLB033576-PA"/>
    <property type="gene ID" value="BGLB033576"/>
</dbReference>
<dbReference type="PANTHER" id="PTHR23301:SF0">
    <property type="entry name" value="CHITIN-BINDING TYPE-2 DOMAIN-CONTAINING PROTEIN-RELATED"/>
    <property type="match status" value="1"/>
</dbReference>
<dbReference type="GO" id="GO:0005576">
    <property type="term" value="C:extracellular region"/>
    <property type="evidence" value="ECO:0007669"/>
    <property type="project" value="InterPro"/>
</dbReference>
<feature type="region of interest" description="Disordered" evidence="6">
    <location>
        <begin position="244"/>
        <end position="269"/>
    </location>
</feature>
<dbReference type="SUPFAM" id="SSF57625">
    <property type="entry name" value="Invertebrate chitin-binding proteins"/>
    <property type="match status" value="3"/>
</dbReference>
<dbReference type="GO" id="GO:0008061">
    <property type="term" value="F:chitin binding"/>
    <property type="evidence" value="ECO:0007669"/>
    <property type="project" value="UniProtKB-KW"/>
</dbReference>
<feature type="domain" description="SEA" evidence="8">
    <location>
        <begin position="427"/>
        <end position="543"/>
    </location>
</feature>
<keyword evidence="7" id="KW-0472">Membrane</keyword>
<evidence type="ECO:0000313" key="11">
    <source>
        <dbReference type="EnsemblMetazoa" id="BGLB033576-PA"/>
    </source>
</evidence>
<dbReference type="RefSeq" id="XP_013068530.2">
    <property type="nucleotide sequence ID" value="XM_013213076.2"/>
</dbReference>
<name>A0A2C9LPQ0_BIOGL</name>
<keyword evidence="2" id="KW-0732">Signal</keyword>
<dbReference type="STRING" id="6526.A0A2C9LPQ0"/>
<accession>A0A2C9LPQ0</accession>
<dbReference type="InterPro" id="IPR036508">
    <property type="entry name" value="Chitin-bd_dom_sf"/>
</dbReference>
<protein>
    <recommendedName>
        <fullName evidence="13">Chitin-binding type-2 domain-containing protein</fullName>
    </recommendedName>
</protein>
<keyword evidence="1" id="KW-0147">Chitin-binding</keyword>
<feature type="domain" description="Ig-like" evidence="9">
    <location>
        <begin position="933"/>
        <end position="1043"/>
    </location>
</feature>
<keyword evidence="3" id="KW-0677">Repeat</keyword>
<keyword evidence="7" id="KW-1133">Transmembrane helix</keyword>
<dbReference type="SMART" id="SM00494">
    <property type="entry name" value="ChtBD2"/>
    <property type="match status" value="3"/>
</dbReference>
<dbReference type="VEuPathDB" id="VectorBase:BGLAX_051572"/>
<feature type="compositionally biased region" description="Basic and acidic residues" evidence="6">
    <location>
        <begin position="290"/>
        <end position="322"/>
    </location>
</feature>
<dbReference type="InterPro" id="IPR036364">
    <property type="entry name" value="SEA_dom_sf"/>
</dbReference>
<keyword evidence="4" id="KW-1015">Disulfide bond</keyword>
<proteinExistence type="predicted"/>
<evidence type="ECO:0000256" key="5">
    <source>
        <dbReference type="ARBA" id="ARBA00023180"/>
    </source>
</evidence>
<dbReference type="VEuPathDB" id="VectorBase:BGLB033576"/>
<gene>
    <name evidence="11" type="primary">106056372</name>
</gene>
<evidence type="ECO:0000256" key="2">
    <source>
        <dbReference type="ARBA" id="ARBA00022729"/>
    </source>
</evidence>
<feature type="domain" description="Chitin-binding type-2" evidence="10">
    <location>
        <begin position="880"/>
        <end position="927"/>
    </location>
</feature>
<evidence type="ECO:0000259" key="9">
    <source>
        <dbReference type="PROSITE" id="PS50835"/>
    </source>
</evidence>
<dbReference type="KEGG" id="bgt:106056372"/>
<evidence type="ECO:0000256" key="7">
    <source>
        <dbReference type="SAM" id="Phobius"/>
    </source>
</evidence>
<feature type="domain" description="Chitin-binding type-2" evidence="10">
    <location>
        <begin position="1158"/>
        <end position="1214"/>
    </location>
</feature>
<dbReference type="Pfam" id="PF01390">
    <property type="entry name" value="SEA"/>
    <property type="match status" value="1"/>
</dbReference>
<dbReference type="SUPFAM" id="SSF82671">
    <property type="entry name" value="SEA domain"/>
    <property type="match status" value="1"/>
</dbReference>
<dbReference type="InterPro" id="IPR051940">
    <property type="entry name" value="Chitin_bind-dev_reg"/>
</dbReference>
<dbReference type="EnsemblMetazoa" id="BGLB033576-RC">
    <property type="protein sequence ID" value="BGLB033576-PC"/>
    <property type="gene ID" value="BGLB033576"/>
</dbReference>
<organism evidence="11 12">
    <name type="scientific">Biomphalaria glabrata</name>
    <name type="common">Bloodfluke planorb</name>
    <name type="synonym">Freshwater snail</name>
    <dbReference type="NCBI Taxonomy" id="6526"/>
    <lineage>
        <taxon>Eukaryota</taxon>
        <taxon>Metazoa</taxon>
        <taxon>Spiralia</taxon>
        <taxon>Lophotrochozoa</taxon>
        <taxon>Mollusca</taxon>
        <taxon>Gastropoda</taxon>
        <taxon>Heterobranchia</taxon>
        <taxon>Euthyneura</taxon>
        <taxon>Panpulmonata</taxon>
        <taxon>Hygrophila</taxon>
        <taxon>Lymnaeoidea</taxon>
        <taxon>Planorbidae</taxon>
        <taxon>Biomphalaria</taxon>
    </lineage>
</organism>
<feature type="domain" description="Chitin-binding type-2" evidence="10">
    <location>
        <begin position="1218"/>
        <end position="1275"/>
    </location>
</feature>
<feature type="transmembrane region" description="Helical" evidence="7">
    <location>
        <begin position="389"/>
        <end position="412"/>
    </location>
</feature>
<reference evidence="11" key="1">
    <citation type="submission" date="2020-05" db="UniProtKB">
        <authorList>
            <consortium name="EnsemblMetazoa"/>
        </authorList>
    </citation>
    <scope>IDENTIFICATION</scope>
    <source>
        <strain evidence="11">BB02</strain>
    </source>
</reference>
<dbReference type="Gene3D" id="3.30.70.960">
    <property type="entry name" value="SEA domain"/>
    <property type="match status" value="1"/>
</dbReference>
<dbReference type="PROSITE" id="PS50024">
    <property type="entry name" value="SEA"/>
    <property type="match status" value="1"/>
</dbReference>
<dbReference type="PROSITE" id="PS50835">
    <property type="entry name" value="IG_LIKE"/>
    <property type="match status" value="1"/>
</dbReference>
<dbReference type="InterPro" id="IPR002557">
    <property type="entry name" value="Chitin-bd_dom"/>
</dbReference>
<evidence type="ECO:0000259" key="10">
    <source>
        <dbReference type="PROSITE" id="PS50940"/>
    </source>
</evidence>
<sequence length="1278" mass="141971">MLAPPHQMQMTQFVPHVFSMNASGSSQSSKTSFRPTSFEYSEANHIEPYNRFHPYQYLPLEARMSSSSAQHDPRSALRPDVSPYLARQSKHLERDSVILKRQDLAIQGRHATMETSNNSASQGAIRTISNSYLGHSGETPNYGLGWVNSPILERSRRVALHGNGHLLPRVQNSTSDRRDLRHSGDLHYVYAFGRNADSTTYRPYSLQNLHSTGPMVPKTLHVHYRDMTPPSPKELRVPQEHVMFDYRPGSPSPSSYNYNNHVSPVKRSSLPKNLADLDLSSKNQLEEIRRIYDKKTSPDHVKLNNQSSRRDNKPLRKSESNGDSRGAWSKSKRGEYPTLEFKFTKDFGYGDGLGMGKMKESVGDSSLEPSVRIREGYDESHRRRKRNHIIFLVIVMVIVAVAVISAVLAATLGSTSGRQRAGSQNYSIVVANLTLKILNRGFQEELLDSNSQEFKDLSASYSIEIDRLFQTSNLAEVYSQNEILYFRNGSIYATSSITFVDEGLVKTSRDVENVISAADFGTEGKHDDLVQLGEFFVCRSCAEVQLEFVTVNEKPKVLAEVHDPDLSAPLLSATAKLPSQVTTEEDTVANTTKSFVISSTSDTDDEYRITTVKSETNDSPDSTSSQQNQEAAFTPTSVPDGSTPGDTYQNIRTGIFLEALSVSQDVAKIRCLTKNFSGWTNISIWHLPLDFKTTADAEPVLIMSLKATGVTTYGPLYSSRVESKYDFNETHITLTTTLSQLGCHDLSSVQCVVTDKTGARLSRTVTVDVANPVSATRPKLTVPYNIIENKMMTNEVTCEAMVGHPAWTMSMWAHLRNGSVYSLPAEDTFLLENCVIRLVSSLSDVVPTLAMNGTVLRCEVHQPGRTTVFSDTQTLLVLEETVCEGKPNQSYVPHPYNCSSYILCVNEVPTIQLCPDGQCFDNYYKRCGANEVPLIVQVSHGVLNQGLAFINCSVSTKVKWTEMKLSQTATSGQSRELLRFNSIGTVTWADIGLESRAVTKLKTLKQRHQFQVWIYELKCLDKGNYTCLVKSELMELTESAELRVQVKPEVPKITVTGTPSEGGSDSVVVKCEANLGRPAYNMTLTIRSAGETEFRPVPFSKMTDSPSSCMNRQTGEYEVEPSSVLNGSVFRCEVSPSRTFGKMGTLLSEENEYFVLSNETCAGRAPSLLSHPRDCRLFVQCAKNTASVFSCGSNICFNVTSLLCDIVTSTAAAPAINDNSCYPEKNGVYLPHKSLCNKFIQCTYGKEITGHCPRGHVYARDGQCTTDIDQSYCFLNYF</sequence>
<dbReference type="Pfam" id="PF01607">
    <property type="entry name" value="CBM_14"/>
    <property type="match status" value="3"/>
</dbReference>
<dbReference type="InterPro" id="IPR000082">
    <property type="entry name" value="SEA_dom"/>
</dbReference>
<evidence type="ECO:0000256" key="4">
    <source>
        <dbReference type="ARBA" id="ARBA00023157"/>
    </source>
</evidence>
<dbReference type="AlphaFoldDB" id="A0A2C9LPQ0"/>
<dbReference type="InterPro" id="IPR007110">
    <property type="entry name" value="Ig-like_dom"/>
</dbReference>